<dbReference type="OrthoDB" id="9797618at2"/>
<reference evidence="14 15" key="1">
    <citation type="submission" date="2019-03" db="EMBL/GenBank/DDBJ databases">
        <title>Genomic Encyclopedia of Type Strains, Phase IV (KMG-IV): sequencing the most valuable type-strain genomes for metagenomic binning, comparative biology and taxonomic classification.</title>
        <authorList>
            <person name="Goeker M."/>
        </authorList>
    </citation>
    <scope>NUCLEOTIDE SEQUENCE [LARGE SCALE GENOMIC DNA]</scope>
    <source>
        <strain evidence="14 15">DSM 25488</strain>
    </source>
</reference>
<feature type="chain" id="PRO_5020299479" description="Outer-membrane lipoprotein LolB" evidence="13">
    <location>
        <begin position="25"/>
        <end position="192"/>
    </location>
</feature>
<evidence type="ECO:0000256" key="2">
    <source>
        <dbReference type="ARBA" id="ARBA00009696"/>
    </source>
</evidence>
<evidence type="ECO:0000256" key="7">
    <source>
        <dbReference type="ARBA" id="ARBA00022927"/>
    </source>
</evidence>
<evidence type="ECO:0000256" key="6">
    <source>
        <dbReference type="ARBA" id="ARBA00022729"/>
    </source>
</evidence>
<comment type="subcellular location">
    <subcellularLocation>
        <location evidence="1">Cell outer membrane</location>
        <topology evidence="1">Lipid-anchor</topology>
    </subcellularLocation>
</comment>
<feature type="signal peptide" evidence="13">
    <location>
        <begin position="1"/>
        <end position="24"/>
    </location>
</feature>
<keyword evidence="15" id="KW-1185">Reference proteome</keyword>
<keyword evidence="10" id="KW-0143">Chaperone</keyword>
<evidence type="ECO:0000256" key="1">
    <source>
        <dbReference type="ARBA" id="ARBA00004459"/>
    </source>
</evidence>
<evidence type="ECO:0000256" key="5">
    <source>
        <dbReference type="ARBA" id="ARBA00022448"/>
    </source>
</evidence>
<keyword evidence="12 14" id="KW-0449">Lipoprotein</keyword>
<evidence type="ECO:0000313" key="15">
    <source>
        <dbReference type="Proteomes" id="UP000295724"/>
    </source>
</evidence>
<keyword evidence="7" id="KW-0653">Protein transport</keyword>
<dbReference type="GO" id="GO:0009279">
    <property type="term" value="C:cell outer membrane"/>
    <property type="evidence" value="ECO:0007669"/>
    <property type="project" value="UniProtKB-SubCell"/>
</dbReference>
<name>A0A4R6XX94_9GAMM</name>
<dbReference type="AlphaFoldDB" id="A0A4R6XX94"/>
<keyword evidence="9" id="KW-0564">Palmitate</keyword>
<keyword evidence="6 13" id="KW-0732">Signal</keyword>
<organism evidence="14 15">
    <name type="scientific">Marinicella litoralis</name>
    <dbReference type="NCBI Taxonomy" id="644220"/>
    <lineage>
        <taxon>Bacteria</taxon>
        <taxon>Pseudomonadati</taxon>
        <taxon>Pseudomonadota</taxon>
        <taxon>Gammaproteobacteria</taxon>
        <taxon>Lysobacterales</taxon>
        <taxon>Marinicellaceae</taxon>
        <taxon>Marinicella</taxon>
    </lineage>
</organism>
<gene>
    <name evidence="14" type="ORF">C8D91_0069</name>
</gene>
<dbReference type="GO" id="GO:0015031">
    <property type="term" value="P:protein transport"/>
    <property type="evidence" value="ECO:0007669"/>
    <property type="project" value="UniProtKB-KW"/>
</dbReference>
<evidence type="ECO:0000256" key="13">
    <source>
        <dbReference type="SAM" id="SignalP"/>
    </source>
</evidence>
<evidence type="ECO:0000256" key="9">
    <source>
        <dbReference type="ARBA" id="ARBA00023139"/>
    </source>
</evidence>
<dbReference type="InterPro" id="IPR029046">
    <property type="entry name" value="LolA/LolB/LppX"/>
</dbReference>
<comment type="similarity">
    <text evidence="2">Belongs to the LolB family.</text>
</comment>
<comment type="caution">
    <text evidence="14">The sequence shown here is derived from an EMBL/GenBank/DDBJ whole genome shotgun (WGS) entry which is preliminary data.</text>
</comment>
<keyword evidence="5" id="KW-0813">Transport</keyword>
<evidence type="ECO:0000313" key="14">
    <source>
        <dbReference type="EMBL" id="TDR23209.1"/>
    </source>
</evidence>
<dbReference type="CDD" id="cd16326">
    <property type="entry name" value="LolB"/>
    <property type="match status" value="1"/>
</dbReference>
<evidence type="ECO:0000256" key="3">
    <source>
        <dbReference type="ARBA" id="ARBA00011245"/>
    </source>
</evidence>
<dbReference type="NCBIfam" id="TIGR00548">
    <property type="entry name" value="lolB"/>
    <property type="match status" value="1"/>
</dbReference>
<keyword evidence="11" id="KW-0998">Cell outer membrane</keyword>
<accession>A0A4R6XX94</accession>
<sequence>MKRFVYLLLLIALCSIQLSCSSNRQLKPGALPVITDLSTIQEYTFNGKMSFSDGVEGGSGQVSWNQNHDRIAVTLKAPLSNKSWTLIDAPGHAEIQLSNGETIYGLTAGDLISEQIGWDLPWKDLQAWVIGQKSPSGRILNKHTNGDFEILDQGWFISYSKIKTNGNGIVPHKIIARKDPYSIKLIIKNWQW</sequence>
<keyword evidence="8" id="KW-0472">Membrane</keyword>
<dbReference type="EMBL" id="SNZB01000001">
    <property type="protein sequence ID" value="TDR23209.1"/>
    <property type="molecule type" value="Genomic_DNA"/>
</dbReference>
<evidence type="ECO:0000256" key="4">
    <source>
        <dbReference type="ARBA" id="ARBA00016202"/>
    </source>
</evidence>
<dbReference type="InterPro" id="IPR004565">
    <property type="entry name" value="OM_lipoprot_LolB"/>
</dbReference>
<evidence type="ECO:0000256" key="12">
    <source>
        <dbReference type="ARBA" id="ARBA00023288"/>
    </source>
</evidence>
<evidence type="ECO:0000256" key="8">
    <source>
        <dbReference type="ARBA" id="ARBA00023136"/>
    </source>
</evidence>
<dbReference type="RefSeq" id="WP_099018136.1">
    <property type="nucleotide sequence ID" value="NZ_NIHB01000001.1"/>
</dbReference>
<dbReference type="Pfam" id="PF03550">
    <property type="entry name" value="LolB"/>
    <property type="match status" value="1"/>
</dbReference>
<evidence type="ECO:0000256" key="10">
    <source>
        <dbReference type="ARBA" id="ARBA00023186"/>
    </source>
</evidence>
<protein>
    <recommendedName>
        <fullName evidence="4">Outer-membrane lipoprotein LolB</fullName>
    </recommendedName>
</protein>
<evidence type="ECO:0000256" key="11">
    <source>
        <dbReference type="ARBA" id="ARBA00023237"/>
    </source>
</evidence>
<proteinExistence type="inferred from homology"/>
<dbReference type="SUPFAM" id="SSF89392">
    <property type="entry name" value="Prokaryotic lipoproteins and lipoprotein localization factors"/>
    <property type="match status" value="1"/>
</dbReference>
<dbReference type="Gene3D" id="2.50.20.10">
    <property type="entry name" value="Lipoprotein localisation LolA/LolB/LppX"/>
    <property type="match status" value="1"/>
</dbReference>
<comment type="subunit">
    <text evidence="3">Monomer.</text>
</comment>
<dbReference type="Proteomes" id="UP000295724">
    <property type="component" value="Unassembled WGS sequence"/>
</dbReference>